<dbReference type="OrthoDB" id="7444822at2"/>
<reference evidence="2 3" key="1">
    <citation type="journal article" date="2015" name="Antonie Van Leeuwenhoek">
        <title>Bosea vaviloviae sp. nov., a new species of slow-growing rhizobia isolated from nodules of the relict species Vavilovia formosa (Stev.) Fed.</title>
        <authorList>
            <person name="Safronova V.I."/>
            <person name="Kuznetsova I.G."/>
            <person name="Sazanova A.L."/>
            <person name="Kimeklis A.K."/>
            <person name="Belimov A.A."/>
            <person name="Andronov E.E."/>
            <person name="Pinaev A.G."/>
            <person name="Chizhevskaya E.P."/>
            <person name="Pukhaev A.R."/>
            <person name="Popov K.P."/>
            <person name="Willems A."/>
            <person name="Tikhonovich I.A."/>
        </authorList>
    </citation>
    <scope>NUCLEOTIDE SEQUENCE [LARGE SCALE GENOMIC DNA]</scope>
    <source>
        <strain evidence="2 3">Vaf18</strain>
    </source>
</reference>
<dbReference type="InterPro" id="IPR000792">
    <property type="entry name" value="Tscrpt_reg_LuxR_C"/>
</dbReference>
<protein>
    <recommendedName>
        <fullName evidence="1">HTH luxR-type domain-containing protein</fullName>
    </recommendedName>
</protein>
<evidence type="ECO:0000259" key="1">
    <source>
        <dbReference type="SMART" id="SM00421"/>
    </source>
</evidence>
<dbReference type="EMBL" id="CP017147">
    <property type="protein sequence ID" value="AOO81958.1"/>
    <property type="molecule type" value="Genomic_DNA"/>
</dbReference>
<dbReference type="SUPFAM" id="SSF46894">
    <property type="entry name" value="C-terminal effector domain of the bipartite response regulators"/>
    <property type="match status" value="1"/>
</dbReference>
<dbReference type="Gene3D" id="1.10.10.10">
    <property type="entry name" value="Winged helix-like DNA-binding domain superfamily/Winged helix DNA-binding domain"/>
    <property type="match status" value="1"/>
</dbReference>
<feature type="domain" description="HTH luxR-type" evidence="1">
    <location>
        <begin position="321"/>
        <end position="378"/>
    </location>
</feature>
<dbReference type="SMART" id="SM00421">
    <property type="entry name" value="HTH_LUXR"/>
    <property type="match status" value="1"/>
</dbReference>
<sequence>MRAAKARRKDELLPTVASQESQLIDENQLIDRIYEAAIVSEGWPEVLRATAELAGCREALFGTILNAEARLTASSAAFENTYNDIMLRLPVPVNQRSLRLLANRHAGFITDTDVFTTEEIATEPLYQEMLIPSGYGSAVATAIACPSGDVIVVHCERGFDEGTVEPEAVASLNRLRPHFARAGLLARRLGLERARAAAQALEMMGLPGAVLGPGGRILSANSLLTALMPTVFRDRPARLGIVDAAADRMLETAMAALAYQAHDAAVRSIAIPAGQGHPPIVVHLSPVTGRARDVFTLASAILVATPVLPHRVPGADLIEGLFDLTPAEAKLAAMIAAGHAPRQAAQRLGVTEGTARTTLKRVLAKTGVHRQSDLVGMLQGAAKLG</sequence>
<gene>
    <name evidence="2" type="ORF">BHK69_17225</name>
</gene>
<evidence type="ECO:0000313" key="3">
    <source>
        <dbReference type="Proteomes" id="UP000094969"/>
    </source>
</evidence>
<accession>A0A1D7U3K3</accession>
<keyword evidence="3" id="KW-1185">Reference proteome</keyword>
<dbReference type="KEGG" id="bvv:BHK69_17225"/>
<name>A0A1D7U3K3_9HYPH</name>
<organism evidence="2 3">
    <name type="scientific">Bosea vaviloviae</name>
    <dbReference type="NCBI Taxonomy" id="1526658"/>
    <lineage>
        <taxon>Bacteria</taxon>
        <taxon>Pseudomonadati</taxon>
        <taxon>Pseudomonadota</taxon>
        <taxon>Alphaproteobacteria</taxon>
        <taxon>Hyphomicrobiales</taxon>
        <taxon>Boseaceae</taxon>
        <taxon>Bosea</taxon>
    </lineage>
</organism>
<dbReference type="STRING" id="1526658.BHK69_17225"/>
<dbReference type="AlphaFoldDB" id="A0A1D7U3K3"/>
<dbReference type="GO" id="GO:0006355">
    <property type="term" value="P:regulation of DNA-templated transcription"/>
    <property type="evidence" value="ECO:0007669"/>
    <property type="project" value="InterPro"/>
</dbReference>
<evidence type="ECO:0000313" key="2">
    <source>
        <dbReference type="EMBL" id="AOO81958.1"/>
    </source>
</evidence>
<proteinExistence type="predicted"/>
<dbReference type="Proteomes" id="UP000094969">
    <property type="component" value="Chromosome"/>
</dbReference>
<dbReference type="InterPro" id="IPR036388">
    <property type="entry name" value="WH-like_DNA-bd_sf"/>
</dbReference>
<dbReference type="InterPro" id="IPR016032">
    <property type="entry name" value="Sig_transdc_resp-reg_C-effctor"/>
</dbReference>
<dbReference type="GO" id="GO:0003677">
    <property type="term" value="F:DNA binding"/>
    <property type="evidence" value="ECO:0007669"/>
    <property type="project" value="InterPro"/>
</dbReference>